<feature type="domain" description="Reverse transcriptase" evidence="6">
    <location>
        <begin position="1"/>
        <end position="92"/>
    </location>
</feature>
<feature type="transmembrane region" description="Helical" evidence="5">
    <location>
        <begin position="567"/>
        <end position="585"/>
    </location>
</feature>
<feature type="transmembrane region" description="Helical" evidence="5">
    <location>
        <begin position="352"/>
        <end position="372"/>
    </location>
</feature>
<accession>A0A8S4G0Y4</accession>
<dbReference type="AlphaFoldDB" id="A0A8S4G0Y4"/>
<feature type="transmembrane region" description="Helical" evidence="5">
    <location>
        <begin position="239"/>
        <end position="259"/>
    </location>
</feature>
<evidence type="ECO:0000313" key="7">
    <source>
        <dbReference type="EMBL" id="CAG9134060.1"/>
    </source>
</evidence>
<organism evidence="7 8">
    <name type="scientific">Plutella xylostella</name>
    <name type="common">Diamondback moth</name>
    <name type="synonym">Plutella maculipennis</name>
    <dbReference type="NCBI Taxonomy" id="51655"/>
    <lineage>
        <taxon>Eukaryota</taxon>
        <taxon>Metazoa</taxon>
        <taxon>Ecdysozoa</taxon>
        <taxon>Arthropoda</taxon>
        <taxon>Hexapoda</taxon>
        <taxon>Insecta</taxon>
        <taxon>Pterygota</taxon>
        <taxon>Neoptera</taxon>
        <taxon>Endopterygota</taxon>
        <taxon>Lepidoptera</taxon>
        <taxon>Glossata</taxon>
        <taxon>Ditrysia</taxon>
        <taxon>Yponomeutoidea</taxon>
        <taxon>Plutellidae</taxon>
        <taxon>Plutella</taxon>
    </lineage>
</organism>
<dbReference type="InterPro" id="IPR050549">
    <property type="entry name" value="MFS_Trehalose_Transporter"/>
</dbReference>
<evidence type="ECO:0000313" key="8">
    <source>
        <dbReference type="Proteomes" id="UP000653454"/>
    </source>
</evidence>
<feature type="transmembrane region" description="Helical" evidence="5">
    <location>
        <begin position="290"/>
        <end position="313"/>
    </location>
</feature>
<evidence type="ECO:0000256" key="2">
    <source>
        <dbReference type="ARBA" id="ARBA00022692"/>
    </source>
</evidence>
<dbReference type="Pfam" id="PF00083">
    <property type="entry name" value="Sugar_tr"/>
    <property type="match status" value="1"/>
</dbReference>
<feature type="transmembrane region" description="Helical" evidence="5">
    <location>
        <begin position="597"/>
        <end position="619"/>
    </location>
</feature>
<feature type="transmembrane region" description="Helical" evidence="5">
    <location>
        <begin position="438"/>
        <end position="457"/>
    </location>
</feature>
<evidence type="ECO:0000256" key="5">
    <source>
        <dbReference type="SAM" id="Phobius"/>
    </source>
</evidence>
<dbReference type="Pfam" id="PF00078">
    <property type="entry name" value="RVT_1"/>
    <property type="match status" value="1"/>
</dbReference>
<dbReference type="PANTHER" id="PTHR48021:SF33">
    <property type="entry name" value="AT22075P-RELATED"/>
    <property type="match status" value="1"/>
</dbReference>
<dbReference type="Gene3D" id="1.20.1250.20">
    <property type="entry name" value="MFS general substrate transporter like domains"/>
    <property type="match status" value="1"/>
</dbReference>
<dbReference type="InterPro" id="IPR005828">
    <property type="entry name" value="MFS_sugar_transport-like"/>
</dbReference>
<evidence type="ECO:0000256" key="3">
    <source>
        <dbReference type="ARBA" id="ARBA00022989"/>
    </source>
</evidence>
<feature type="transmembrane region" description="Helical" evidence="5">
    <location>
        <begin position="325"/>
        <end position="346"/>
    </location>
</feature>
<feature type="transmembrane region" description="Helical" evidence="5">
    <location>
        <begin position="477"/>
        <end position="495"/>
    </location>
</feature>
<feature type="transmembrane region" description="Helical" evidence="5">
    <location>
        <begin position="502"/>
        <end position="522"/>
    </location>
</feature>
<dbReference type="PROSITE" id="PS50878">
    <property type="entry name" value="RT_POL"/>
    <property type="match status" value="1"/>
</dbReference>
<gene>
    <name evidence="7" type="ORF">PLXY2_LOCUS12318</name>
</gene>
<comment type="subcellular location">
    <subcellularLocation>
        <location evidence="1">Membrane</location>
    </subcellularLocation>
</comment>
<evidence type="ECO:0000256" key="1">
    <source>
        <dbReference type="ARBA" id="ARBA00004370"/>
    </source>
</evidence>
<feature type="transmembrane region" description="Helical" evidence="5">
    <location>
        <begin position="266"/>
        <end position="284"/>
    </location>
</feature>
<dbReference type="EMBL" id="CAJHNJ030000072">
    <property type="protein sequence ID" value="CAG9134060.1"/>
    <property type="molecule type" value="Genomic_DNA"/>
</dbReference>
<sequence length="642" mass="70867">MHIGCYIDGVCMNNFSYADDMVLLAPSVSALNELLAVCESYAKSHGLNYNTKKTEFMVFKSGTKVPTFVPPIRLNGVALRRAHQFKYLGHVLTEDLNDDADMERERRALSVRANMLAHRFSRCTPAVKIALFKAYCTSLYSGSLWVRYTQKAYNALRIQFNNAFRALLRLPRFCSASAMYVEARTDGFNAIWRKKSASLLGRVRGSGNTYLPFLTNGLQATHLSSLPLDRIPRLLGVPWTTSAHVLAGLLAAPVLCWAADRYGRRVGAFVVCAVQAISWILLLSKPIPEVLIASNALTGVASAGIFTVLPIYVRETGSDGATRPVTLSLFMMMMILGQLVMNIMRVVMEKAVIEYAVMGFVLLQFLLMFFLVETPSFCVMRGSVKAAKINLGKLKCLNQDAAIIDKEVHLLQEESERAKALGTLSFRRILQNAIWRDATKIGLVLQTIAVLGGRHLYLNHRRLLEASGVEVDEGASDLTVCAAMLAGSVACLALIGFWEPKYILTLSLATTSLSLGVSGVFLQEGLSPAAPPPLQLTAMVAVAAAHGLGWGLPWVVTCEMVNLEIRATLIGFLYVYSALLHFAHVHTFQDIEDYVGVYSLCYIFALANVLGGVYALFLVPETRRQTPRMIERKLKRRPILKL</sequence>
<comment type="caution">
    <text evidence="7">The sequence shown here is derived from an EMBL/GenBank/DDBJ whole genome shotgun (WGS) entry which is preliminary data.</text>
</comment>
<dbReference type="InterPro" id="IPR036259">
    <property type="entry name" value="MFS_trans_sf"/>
</dbReference>
<reference evidence="7" key="1">
    <citation type="submission" date="2020-11" db="EMBL/GenBank/DDBJ databases">
        <authorList>
            <person name="Whiteford S."/>
        </authorList>
    </citation>
    <scope>NUCLEOTIDE SEQUENCE</scope>
</reference>
<dbReference type="SUPFAM" id="SSF103473">
    <property type="entry name" value="MFS general substrate transporter"/>
    <property type="match status" value="1"/>
</dbReference>
<name>A0A8S4G0Y4_PLUXY</name>
<dbReference type="GO" id="GO:0016020">
    <property type="term" value="C:membrane"/>
    <property type="evidence" value="ECO:0007669"/>
    <property type="project" value="UniProtKB-SubCell"/>
</dbReference>
<evidence type="ECO:0000256" key="4">
    <source>
        <dbReference type="ARBA" id="ARBA00023136"/>
    </source>
</evidence>
<feature type="transmembrane region" description="Helical" evidence="5">
    <location>
        <begin position="534"/>
        <end position="555"/>
    </location>
</feature>
<keyword evidence="2 5" id="KW-0812">Transmembrane</keyword>
<evidence type="ECO:0000259" key="6">
    <source>
        <dbReference type="PROSITE" id="PS50878"/>
    </source>
</evidence>
<protein>
    <submittedName>
        <fullName evidence="7">(diamondback moth) hypothetical protein</fullName>
    </submittedName>
</protein>
<dbReference type="InterPro" id="IPR000477">
    <property type="entry name" value="RT_dom"/>
</dbReference>
<dbReference type="Proteomes" id="UP000653454">
    <property type="component" value="Unassembled WGS sequence"/>
</dbReference>
<keyword evidence="3 5" id="KW-1133">Transmembrane helix</keyword>
<keyword evidence="8" id="KW-1185">Reference proteome</keyword>
<dbReference type="PANTHER" id="PTHR48021">
    <property type="match status" value="1"/>
</dbReference>
<dbReference type="GO" id="GO:0022857">
    <property type="term" value="F:transmembrane transporter activity"/>
    <property type="evidence" value="ECO:0007669"/>
    <property type="project" value="InterPro"/>
</dbReference>
<keyword evidence="4 5" id="KW-0472">Membrane</keyword>
<proteinExistence type="predicted"/>